<protein>
    <submittedName>
        <fullName evidence="6">Protein JINGUBANG-like</fullName>
    </submittedName>
</protein>
<dbReference type="GeneID" id="103701469"/>
<proteinExistence type="predicted"/>
<feature type="region of interest" description="Disordered" evidence="4">
    <location>
        <begin position="12"/>
        <end position="68"/>
    </location>
</feature>
<dbReference type="PROSITE" id="PS50294">
    <property type="entry name" value="WD_REPEATS_REGION"/>
    <property type="match status" value="2"/>
</dbReference>
<dbReference type="Gene3D" id="2.130.10.10">
    <property type="entry name" value="YVTN repeat-like/Quinoprotein amine dehydrogenase"/>
    <property type="match status" value="3"/>
</dbReference>
<feature type="repeat" description="WD" evidence="3">
    <location>
        <begin position="229"/>
        <end position="260"/>
    </location>
</feature>
<gene>
    <name evidence="6" type="primary">LOC103701469</name>
</gene>
<feature type="repeat" description="WD" evidence="3">
    <location>
        <begin position="275"/>
        <end position="309"/>
    </location>
</feature>
<reference evidence="5" key="1">
    <citation type="journal article" date="2019" name="Nat. Commun.">
        <title>Genome-wide association mapping of date palm fruit traits.</title>
        <authorList>
            <person name="Hazzouri K.M."/>
            <person name="Gros-Balthazard M."/>
            <person name="Flowers J.M."/>
            <person name="Copetti D."/>
            <person name="Lemansour A."/>
            <person name="Lebrun M."/>
            <person name="Masmoudi K."/>
            <person name="Ferrand S."/>
            <person name="Dhar M.I."/>
            <person name="Fresquez Z.A."/>
            <person name="Rosas U."/>
            <person name="Zhang J."/>
            <person name="Talag J."/>
            <person name="Lee S."/>
            <person name="Kudrna D."/>
            <person name="Powell R.F."/>
            <person name="Leitch I.J."/>
            <person name="Krueger R.R."/>
            <person name="Wing R.A."/>
            <person name="Amiri K.M.A."/>
            <person name="Purugganan M.D."/>
        </authorList>
    </citation>
    <scope>NUCLEOTIDE SEQUENCE [LARGE SCALE GENOMIC DNA]</scope>
    <source>
        <strain evidence="5">cv. Khalas</strain>
    </source>
</reference>
<accession>A0A8B7BMU6</accession>
<dbReference type="Pfam" id="PF00400">
    <property type="entry name" value="WD40"/>
    <property type="match status" value="6"/>
</dbReference>
<dbReference type="CDD" id="cd00200">
    <property type="entry name" value="WD40"/>
    <property type="match status" value="1"/>
</dbReference>
<dbReference type="OrthoDB" id="190105at2759"/>
<dbReference type="InterPro" id="IPR045182">
    <property type="entry name" value="JINGUBANG-like"/>
</dbReference>
<evidence type="ECO:0000313" key="6">
    <source>
        <dbReference type="RefSeq" id="XP_008781748.2"/>
    </source>
</evidence>
<dbReference type="RefSeq" id="XP_008781748.2">
    <property type="nucleotide sequence ID" value="XM_008783526.2"/>
</dbReference>
<evidence type="ECO:0000313" key="5">
    <source>
        <dbReference type="Proteomes" id="UP000228380"/>
    </source>
</evidence>
<dbReference type="SUPFAM" id="SSF50978">
    <property type="entry name" value="WD40 repeat-like"/>
    <property type="match status" value="1"/>
</dbReference>
<sequence>MELHGRKTFWSFLEEDQKVPPSPTSHHHRHSNKESEPRLSLSRPSSATVASLSPSSPGGSPWTLSPVRRSPSPSPSLLYHCIASLQRQDGNVYSIAISRGAVFTGSDSDRVRVWRQPDCIDRGCIRTHHGRVRAILAHGGTLFTSHKDHRVRVWSVFIAGPDRLRSKKLATLAPRAPSFFPFHRKKPNQHRDTISCLACYHAEGLLYTGSWDRTVKVWRLTEKACVDSFVAHEGQVSAMLVNQEDGCLFTSSWDGSVKIWRRVYGDSSHALTVVLRFQTSPVNALALSHSSSSCFLYSGSSDGYVNIWEKEAASGRFNHSGFLQGHRFAVLCLAAVERVVLSGSEDTTIRVWRREEGTGFHACLAVIEGHRGPVRCLAVSLEVESEGVGLLLYSASLDRMVKVWRIKVVGKVREGEEGLEEEGEGEGKEVAFEMSPVLSPLWVEKKLQASHLY</sequence>
<reference evidence="6" key="2">
    <citation type="submission" date="2025-08" db="UniProtKB">
        <authorList>
            <consortium name="RefSeq"/>
        </authorList>
    </citation>
    <scope>IDENTIFICATION</scope>
    <source>
        <tissue evidence="6">Young leaves</tissue>
    </source>
</reference>
<dbReference type="AlphaFoldDB" id="A0A8B7BMU6"/>
<keyword evidence="5" id="KW-1185">Reference proteome</keyword>
<dbReference type="KEGG" id="pda:103701469"/>
<dbReference type="InterPro" id="IPR001680">
    <property type="entry name" value="WD40_rpt"/>
</dbReference>
<dbReference type="Proteomes" id="UP000228380">
    <property type="component" value="Chromosome 9"/>
</dbReference>
<evidence type="ECO:0000256" key="2">
    <source>
        <dbReference type="ARBA" id="ARBA00022737"/>
    </source>
</evidence>
<dbReference type="InterPro" id="IPR020472">
    <property type="entry name" value="WD40_PAC1"/>
</dbReference>
<dbReference type="PRINTS" id="PR00320">
    <property type="entry name" value="GPROTEINBRPT"/>
</dbReference>
<evidence type="ECO:0000256" key="3">
    <source>
        <dbReference type="PROSITE-ProRule" id="PRU00221"/>
    </source>
</evidence>
<keyword evidence="1 3" id="KW-0853">WD repeat</keyword>
<feature type="repeat" description="WD" evidence="3">
    <location>
        <begin position="323"/>
        <end position="362"/>
    </location>
</feature>
<dbReference type="InterPro" id="IPR036322">
    <property type="entry name" value="WD40_repeat_dom_sf"/>
</dbReference>
<organism evidence="5 6">
    <name type="scientific">Phoenix dactylifera</name>
    <name type="common">Date palm</name>
    <dbReference type="NCBI Taxonomy" id="42345"/>
    <lineage>
        <taxon>Eukaryota</taxon>
        <taxon>Viridiplantae</taxon>
        <taxon>Streptophyta</taxon>
        <taxon>Embryophyta</taxon>
        <taxon>Tracheophyta</taxon>
        <taxon>Spermatophyta</taxon>
        <taxon>Magnoliopsida</taxon>
        <taxon>Liliopsida</taxon>
        <taxon>Arecaceae</taxon>
        <taxon>Coryphoideae</taxon>
        <taxon>Phoeniceae</taxon>
        <taxon>Phoenix</taxon>
    </lineage>
</organism>
<keyword evidence="2" id="KW-0677">Repeat</keyword>
<feature type="repeat" description="WD" evidence="3">
    <location>
        <begin position="367"/>
        <end position="407"/>
    </location>
</feature>
<dbReference type="PROSITE" id="PS50082">
    <property type="entry name" value="WD_REPEATS_2"/>
    <property type="match status" value="5"/>
</dbReference>
<evidence type="ECO:0000256" key="4">
    <source>
        <dbReference type="SAM" id="MobiDB-lite"/>
    </source>
</evidence>
<evidence type="ECO:0000256" key="1">
    <source>
        <dbReference type="ARBA" id="ARBA00022574"/>
    </source>
</evidence>
<feature type="repeat" description="WD" evidence="3">
    <location>
        <begin position="187"/>
        <end position="228"/>
    </location>
</feature>
<dbReference type="InterPro" id="IPR015943">
    <property type="entry name" value="WD40/YVTN_repeat-like_dom_sf"/>
</dbReference>
<feature type="compositionally biased region" description="Low complexity" evidence="4">
    <location>
        <begin position="38"/>
        <end position="68"/>
    </location>
</feature>
<dbReference type="PANTHER" id="PTHR22844:SF213">
    <property type="entry name" value="OS01G0232200 PROTEIN"/>
    <property type="match status" value="1"/>
</dbReference>
<dbReference type="PANTHER" id="PTHR22844">
    <property type="entry name" value="F-BOX AND WD40 DOMAIN PROTEIN"/>
    <property type="match status" value="1"/>
</dbReference>
<dbReference type="SMART" id="SM00320">
    <property type="entry name" value="WD40"/>
    <property type="match status" value="7"/>
</dbReference>
<name>A0A8B7BMU6_PHODC</name>